<dbReference type="InterPro" id="IPR000863">
    <property type="entry name" value="Sulfotransferase_dom"/>
</dbReference>
<feature type="compositionally biased region" description="Basic and acidic residues" evidence="1">
    <location>
        <begin position="167"/>
        <end position="177"/>
    </location>
</feature>
<dbReference type="Proteomes" id="UP001381693">
    <property type="component" value="Unassembled WGS sequence"/>
</dbReference>
<dbReference type="GO" id="GO:0006790">
    <property type="term" value="P:sulfur compound metabolic process"/>
    <property type="evidence" value="ECO:0007669"/>
    <property type="project" value="TreeGrafter"/>
</dbReference>
<dbReference type="GO" id="GO:0006044">
    <property type="term" value="P:N-acetylglucosamine metabolic process"/>
    <property type="evidence" value="ECO:0007669"/>
    <property type="project" value="TreeGrafter"/>
</dbReference>
<dbReference type="PANTHER" id="PTHR10704:SF44">
    <property type="entry name" value="LD35051P-RELATED"/>
    <property type="match status" value="1"/>
</dbReference>
<dbReference type="InterPro" id="IPR051135">
    <property type="entry name" value="Gal/GlcNAc/GalNAc_ST"/>
</dbReference>
<name>A0AAN8X849_HALRR</name>
<proteinExistence type="predicted"/>
<feature type="region of interest" description="Disordered" evidence="1">
    <location>
        <begin position="96"/>
        <end position="188"/>
    </location>
</feature>
<comment type="caution">
    <text evidence="3">The sequence shown here is derived from an EMBL/GenBank/DDBJ whole genome shotgun (WGS) entry which is preliminary data.</text>
</comment>
<feature type="domain" description="Sulfotransferase" evidence="2">
    <location>
        <begin position="198"/>
        <end position="424"/>
    </location>
</feature>
<dbReference type="Pfam" id="PF00685">
    <property type="entry name" value="Sulfotransfer_1"/>
    <property type="match status" value="1"/>
</dbReference>
<accession>A0AAN8X849</accession>
<keyword evidence="4" id="KW-1185">Reference proteome</keyword>
<dbReference type="Gene3D" id="3.40.50.300">
    <property type="entry name" value="P-loop containing nucleotide triphosphate hydrolases"/>
    <property type="match status" value="1"/>
</dbReference>
<dbReference type="InterPro" id="IPR027417">
    <property type="entry name" value="P-loop_NTPase"/>
</dbReference>
<sequence length="495" mass="56720">MFICVSKNSTNWGGAKGLEIPSSSFEGEGGNNIRIVEYTSKSNLIMYRGHILGARHPTLQRIIVTLVAASIFTIFLKRLHKTEVIHLQKQEINERSLKSPQMNYEDGGTQRHINNKEEEEKEPNITETDQEKQENAKRNLGSPHLTHEDVGNGMNNKKKEEEEDKDDNIRNSLEKGDGVNNIRNPKIGPKLGRGYPRVVLLWTYWRSGSTFLGDLLVSAVNDTFYSYEPLLPYGVKVFRSDDNDTRSKVKYLQDLFHCNVTDHALPVRRLSREKCYKRRNTFLMAKCSHLRVDCGSPEVVNDACKSANLHFAKVLRMGLVWARKLLEDPSLDLQIIYMVRDPRPVMHSRKSFGWCKKIDCGNITQVCHHLRLDLQDSQALARDYPERFKYVQYEPLSLNTEETVNEIWDFVHLKLSSESLSKLRDLTHGVGPSGAFDTSRDTVKHTFSWRDTMSFASVKTIQDACPDVLRSLGLRSFASEKDLKNMTISAWLENN</sequence>
<evidence type="ECO:0000313" key="3">
    <source>
        <dbReference type="EMBL" id="KAK7074684.1"/>
    </source>
</evidence>
<protein>
    <recommendedName>
        <fullName evidence="2">Sulfotransferase domain-containing protein</fullName>
    </recommendedName>
</protein>
<dbReference type="EMBL" id="JAXCGZ010011490">
    <property type="protein sequence ID" value="KAK7074684.1"/>
    <property type="molecule type" value="Genomic_DNA"/>
</dbReference>
<evidence type="ECO:0000313" key="4">
    <source>
        <dbReference type="Proteomes" id="UP001381693"/>
    </source>
</evidence>
<feature type="compositionally biased region" description="Basic and acidic residues" evidence="1">
    <location>
        <begin position="114"/>
        <end position="137"/>
    </location>
</feature>
<gene>
    <name evidence="3" type="ORF">SK128_025250</name>
</gene>
<evidence type="ECO:0000259" key="2">
    <source>
        <dbReference type="Pfam" id="PF00685"/>
    </source>
</evidence>
<dbReference type="GO" id="GO:0001517">
    <property type="term" value="F:N-acetylglucosamine 6-O-sulfotransferase activity"/>
    <property type="evidence" value="ECO:0007669"/>
    <property type="project" value="TreeGrafter"/>
</dbReference>
<reference evidence="3 4" key="1">
    <citation type="submission" date="2023-11" db="EMBL/GenBank/DDBJ databases">
        <title>Halocaridina rubra genome assembly.</title>
        <authorList>
            <person name="Smith C."/>
        </authorList>
    </citation>
    <scope>NUCLEOTIDE SEQUENCE [LARGE SCALE GENOMIC DNA]</scope>
    <source>
        <strain evidence="3">EP-1</strain>
        <tissue evidence="3">Whole</tissue>
    </source>
</reference>
<dbReference type="SUPFAM" id="SSF52540">
    <property type="entry name" value="P-loop containing nucleoside triphosphate hydrolases"/>
    <property type="match status" value="1"/>
</dbReference>
<organism evidence="3 4">
    <name type="scientific">Halocaridina rubra</name>
    <name type="common">Hawaiian red shrimp</name>
    <dbReference type="NCBI Taxonomy" id="373956"/>
    <lineage>
        <taxon>Eukaryota</taxon>
        <taxon>Metazoa</taxon>
        <taxon>Ecdysozoa</taxon>
        <taxon>Arthropoda</taxon>
        <taxon>Crustacea</taxon>
        <taxon>Multicrustacea</taxon>
        <taxon>Malacostraca</taxon>
        <taxon>Eumalacostraca</taxon>
        <taxon>Eucarida</taxon>
        <taxon>Decapoda</taxon>
        <taxon>Pleocyemata</taxon>
        <taxon>Caridea</taxon>
        <taxon>Atyoidea</taxon>
        <taxon>Atyidae</taxon>
        <taxon>Halocaridina</taxon>
    </lineage>
</organism>
<dbReference type="AlphaFoldDB" id="A0AAN8X849"/>
<dbReference type="PANTHER" id="PTHR10704">
    <property type="entry name" value="CARBOHYDRATE SULFOTRANSFERASE"/>
    <property type="match status" value="1"/>
</dbReference>
<evidence type="ECO:0000256" key="1">
    <source>
        <dbReference type="SAM" id="MobiDB-lite"/>
    </source>
</evidence>